<keyword evidence="1" id="KW-0812">Transmembrane</keyword>
<name>A0ABP5ZYM5_9ACTN</name>
<keyword evidence="3" id="KW-1185">Reference proteome</keyword>
<proteinExistence type="predicted"/>
<organism evidence="2 3">
    <name type="scientific">Streptomyces graminearus</name>
    <dbReference type="NCBI Taxonomy" id="284030"/>
    <lineage>
        <taxon>Bacteria</taxon>
        <taxon>Bacillati</taxon>
        <taxon>Actinomycetota</taxon>
        <taxon>Actinomycetes</taxon>
        <taxon>Kitasatosporales</taxon>
        <taxon>Streptomycetaceae</taxon>
        <taxon>Streptomyces</taxon>
    </lineage>
</organism>
<dbReference type="Proteomes" id="UP001501721">
    <property type="component" value="Unassembled WGS sequence"/>
</dbReference>
<reference evidence="3" key="1">
    <citation type="journal article" date="2019" name="Int. J. Syst. Evol. Microbiol.">
        <title>The Global Catalogue of Microorganisms (GCM) 10K type strain sequencing project: providing services to taxonomists for standard genome sequencing and annotation.</title>
        <authorList>
            <consortium name="The Broad Institute Genomics Platform"/>
            <consortium name="The Broad Institute Genome Sequencing Center for Infectious Disease"/>
            <person name="Wu L."/>
            <person name="Ma J."/>
        </authorList>
    </citation>
    <scope>NUCLEOTIDE SEQUENCE [LARGE SCALE GENOMIC DNA]</scope>
    <source>
        <strain evidence="3">JCM 6923</strain>
    </source>
</reference>
<comment type="caution">
    <text evidence="2">The sequence shown here is derived from an EMBL/GenBank/DDBJ whole genome shotgun (WGS) entry which is preliminary data.</text>
</comment>
<keyword evidence="1" id="KW-1133">Transmembrane helix</keyword>
<feature type="transmembrane region" description="Helical" evidence="1">
    <location>
        <begin position="20"/>
        <end position="51"/>
    </location>
</feature>
<dbReference type="PROSITE" id="PS51257">
    <property type="entry name" value="PROKAR_LIPOPROTEIN"/>
    <property type="match status" value="1"/>
</dbReference>
<dbReference type="RefSeq" id="WP_346079624.1">
    <property type="nucleotide sequence ID" value="NZ_BAAATL010000036.1"/>
</dbReference>
<gene>
    <name evidence="2" type="ORF">GCM10010422_65230</name>
</gene>
<evidence type="ECO:0000256" key="1">
    <source>
        <dbReference type="SAM" id="Phobius"/>
    </source>
</evidence>
<evidence type="ECO:0000313" key="3">
    <source>
        <dbReference type="Proteomes" id="UP001501721"/>
    </source>
</evidence>
<protein>
    <submittedName>
        <fullName evidence="2">Uncharacterized protein</fullName>
    </submittedName>
</protein>
<sequence length="60" mass="6131">MRSSTTASVGQRGTPWGWFLAWAAVGACAALGLAALLSVGVLLLAASALVLHLLARRRGN</sequence>
<dbReference type="EMBL" id="BAAATL010000036">
    <property type="protein sequence ID" value="GAA2505504.1"/>
    <property type="molecule type" value="Genomic_DNA"/>
</dbReference>
<evidence type="ECO:0000313" key="2">
    <source>
        <dbReference type="EMBL" id="GAA2505504.1"/>
    </source>
</evidence>
<accession>A0ABP5ZYM5</accession>
<keyword evidence="1" id="KW-0472">Membrane</keyword>